<organism evidence="3 4">
    <name type="scientific">Paraphaeosphaeria sporulosa</name>
    <dbReference type="NCBI Taxonomy" id="1460663"/>
    <lineage>
        <taxon>Eukaryota</taxon>
        <taxon>Fungi</taxon>
        <taxon>Dikarya</taxon>
        <taxon>Ascomycota</taxon>
        <taxon>Pezizomycotina</taxon>
        <taxon>Dothideomycetes</taxon>
        <taxon>Pleosporomycetidae</taxon>
        <taxon>Pleosporales</taxon>
        <taxon>Massarineae</taxon>
        <taxon>Didymosphaeriaceae</taxon>
        <taxon>Paraphaeosphaeria</taxon>
    </lineage>
</organism>
<evidence type="ECO:0000313" key="4">
    <source>
        <dbReference type="Proteomes" id="UP000077069"/>
    </source>
</evidence>
<keyword evidence="1" id="KW-0472">Membrane</keyword>
<feature type="domain" description="DUF6536" evidence="2">
    <location>
        <begin position="25"/>
        <end position="131"/>
    </location>
</feature>
<dbReference type="GeneID" id="28767608"/>
<keyword evidence="1" id="KW-1133">Transmembrane helix</keyword>
<keyword evidence="1" id="KW-0812">Transmembrane</keyword>
<protein>
    <recommendedName>
        <fullName evidence="2">DUF6536 domain-containing protein</fullName>
    </recommendedName>
</protein>
<evidence type="ECO:0000313" key="3">
    <source>
        <dbReference type="EMBL" id="OAG05399.1"/>
    </source>
</evidence>
<dbReference type="EMBL" id="KV441552">
    <property type="protein sequence ID" value="OAG05399.1"/>
    <property type="molecule type" value="Genomic_DNA"/>
</dbReference>
<dbReference type="Pfam" id="PF20163">
    <property type="entry name" value="DUF6536"/>
    <property type="match status" value="1"/>
</dbReference>
<keyword evidence="4" id="KW-1185">Reference proteome</keyword>
<gene>
    <name evidence="3" type="ORF">CC84DRAFT_1243616</name>
</gene>
<evidence type="ECO:0000259" key="2">
    <source>
        <dbReference type="Pfam" id="PF20163"/>
    </source>
</evidence>
<dbReference type="RefSeq" id="XP_018035764.1">
    <property type="nucleotide sequence ID" value="XM_018184122.1"/>
</dbReference>
<dbReference type="AlphaFoldDB" id="A0A177CEZ7"/>
<dbReference type="PANTHER" id="PTHR35395:SF1">
    <property type="entry name" value="DUF6536 DOMAIN-CONTAINING PROTEIN"/>
    <property type="match status" value="1"/>
</dbReference>
<evidence type="ECO:0000256" key="1">
    <source>
        <dbReference type="SAM" id="Phobius"/>
    </source>
</evidence>
<accession>A0A177CEZ7</accession>
<dbReference type="PANTHER" id="PTHR35395">
    <property type="entry name" value="DUF6536 DOMAIN-CONTAINING PROTEIN"/>
    <property type="match status" value="1"/>
</dbReference>
<name>A0A177CEZ7_9PLEO</name>
<dbReference type="Proteomes" id="UP000077069">
    <property type="component" value="Unassembled WGS sequence"/>
</dbReference>
<feature type="transmembrane region" description="Helical" evidence="1">
    <location>
        <begin position="27"/>
        <end position="52"/>
    </location>
</feature>
<proteinExistence type="predicted"/>
<dbReference type="InParanoid" id="A0A177CEZ7"/>
<sequence>MCTEPFCRLDTRLRSYKASTRYHGWRMGVLIGSCMLASILYFNIVVLIVAATKGSGFKEGFAEPFSSDPQRMSRLSSAIHIVINVLSTLFLSANNYIMHVLSSPTRAGVDREHRKGKWFDIGVLPIHNFRRH</sequence>
<reference evidence="3 4" key="1">
    <citation type="submission" date="2016-05" db="EMBL/GenBank/DDBJ databases">
        <title>Comparative analysis of secretome profiles of manganese(II)-oxidizing ascomycete fungi.</title>
        <authorList>
            <consortium name="DOE Joint Genome Institute"/>
            <person name="Zeiner C.A."/>
            <person name="Purvine S.O."/>
            <person name="Zink E.M."/>
            <person name="Wu S."/>
            <person name="Pasa-Tolic L."/>
            <person name="Chaput D.L."/>
            <person name="Haridas S."/>
            <person name="Grigoriev I.V."/>
            <person name="Santelli C.M."/>
            <person name="Hansel C.M."/>
        </authorList>
    </citation>
    <scope>NUCLEOTIDE SEQUENCE [LARGE SCALE GENOMIC DNA]</scope>
    <source>
        <strain evidence="3 4">AP3s5-JAC2a</strain>
    </source>
</reference>
<feature type="transmembrane region" description="Helical" evidence="1">
    <location>
        <begin position="72"/>
        <end position="93"/>
    </location>
</feature>
<dbReference type="InterPro" id="IPR046623">
    <property type="entry name" value="DUF6536"/>
</dbReference>
<dbReference type="OrthoDB" id="5429634at2759"/>